<organism evidence="2 3">
    <name type="scientific">Schizophyllum amplum</name>
    <dbReference type="NCBI Taxonomy" id="97359"/>
    <lineage>
        <taxon>Eukaryota</taxon>
        <taxon>Fungi</taxon>
        <taxon>Dikarya</taxon>
        <taxon>Basidiomycota</taxon>
        <taxon>Agaricomycotina</taxon>
        <taxon>Agaricomycetes</taxon>
        <taxon>Agaricomycetidae</taxon>
        <taxon>Agaricales</taxon>
        <taxon>Schizophyllaceae</taxon>
        <taxon>Schizophyllum</taxon>
    </lineage>
</organism>
<protein>
    <submittedName>
        <fullName evidence="2">Uncharacterized protein</fullName>
    </submittedName>
</protein>
<reference evidence="2 3" key="1">
    <citation type="journal article" date="2019" name="New Phytol.">
        <title>Comparative genomics reveals unique wood-decay strategies and fruiting body development in the Schizophyllaceae.</title>
        <authorList>
            <person name="Almasi E."/>
            <person name="Sahu N."/>
            <person name="Krizsan K."/>
            <person name="Balint B."/>
            <person name="Kovacs G.M."/>
            <person name="Kiss B."/>
            <person name="Cseklye J."/>
            <person name="Drula E."/>
            <person name="Henrissat B."/>
            <person name="Nagy I."/>
            <person name="Chovatia M."/>
            <person name="Adam C."/>
            <person name="LaButti K."/>
            <person name="Lipzen A."/>
            <person name="Riley R."/>
            <person name="Grigoriev I.V."/>
            <person name="Nagy L.G."/>
        </authorList>
    </citation>
    <scope>NUCLEOTIDE SEQUENCE [LARGE SCALE GENOMIC DNA]</scope>
    <source>
        <strain evidence="2 3">NL-1724</strain>
    </source>
</reference>
<dbReference type="Gene3D" id="6.10.110.10">
    <property type="match status" value="1"/>
</dbReference>
<feature type="signal peptide" evidence="1">
    <location>
        <begin position="1"/>
        <end position="26"/>
    </location>
</feature>
<dbReference type="InterPro" id="IPR038213">
    <property type="entry name" value="IFI6/IFI27-like_sf"/>
</dbReference>
<evidence type="ECO:0000313" key="2">
    <source>
        <dbReference type="EMBL" id="TRM69503.1"/>
    </source>
</evidence>
<keyword evidence="1" id="KW-0732">Signal</keyword>
<dbReference type="OrthoDB" id="440424at2759"/>
<name>A0A550CXL4_9AGAR</name>
<dbReference type="AlphaFoldDB" id="A0A550CXL4"/>
<proteinExistence type="predicted"/>
<evidence type="ECO:0000256" key="1">
    <source>
        <dbReference type="SAM" id="SignalP"/>
    </source>
</evidence>
<feature type="chain" id="PRO_5021796323" evidence="1">
    <location>
        <begin position="27"/>
        <end position="287"/>
    </location>
</feature>
<dbReference type="EMBL" id="VDMD01000001">
    <property type="protein sequence ID" value="TRM69503.1"/>
    <property type="molecule type" value="Genomic_DNA"/>
</dbReference>
<comment type="caution">
    <text evidence="2">The sequence shown here is derived from an EMBL/GenBank/DDBJ whole genome shotgun (WGS) entry which is preliminary data.</text>
</comment>
<evidence type="ECO:0000313" key="3">
    <source>
        <dbReference type="Proteomes" id="UP000320762"/>
    </source>
</evidence>
<accession>A0A550CXL4</accession>
<sequence length="287" mass="31361">MKLTALLCPLLSVLAVLLCCGQPALAWRLVSYDTQLLPSYSSIIDAWYNFIDGEPFSRDYWHEVRLHVKNATMVATKELQNVQARFPEARASMEAFVDAVNATLADAAKLRPPNVDLNAVEEEISWALNEVLEKAKTEFPPPRVAPSHEERLYKANTIVSRANTAIINVLVKHGVDEAEAQRILDHMGATLVTMIVLTGDLREQHPALFDAVFETLIFGAFVAIIPEGWLLGRLLGMLGFGPAGPVKGSSAALMQRRFFGATVGEGSWFARLQAAGMKKSVASGCLA</sequence>
<gene>
    <name evidence="2" type="ORF">BD626DRAFT_474315</name>
</gene>
<dbReference type="Proteomes" id="UP000320762">
    <property type="component" value="Unassembled WGS sequence"/>
</dbReference>
<keyword evidence="3" id="KW-1185">Reference proteome</keyword>